<dbReference type="PANTHER" id="PTHR47957">
    <property type="entry name" value="ATP-DEPENDENT HELICASE HRQ1"/>
    <property type="match status" value="1"/>
</dbReference>
<dbReference type="EMBL" id="CP117523">
    <property type="protein sequence ID" value="WWD83642.1"/>
    <property type="molecule type" value="Genomic_DNA"/>
</dbReference>
<dbReference type="Gene3D" id="3.40.50.300">
    <property type="entry name" value="P-loop containing nucleotide triphosphate hydrolases"/>
    <property type="match status" value="1"/>
</dbReference>
<evidence type="ECO:0000259" key="1">
    <source>
        <dbReference type="PROSITE" id="PS51194"/>
    </source>
</evidence>
<proteinExistence type="predicted"/>
<reference evidence="2 3" key="1">
    <citation type="journal article" date="2023" name="PLoS ONE">
        <title>Genome-based metabolic and phylogenomic analysis of three Terrisporobacter species.</title>
        <authorList>
            <person name="Boer T."/>
            <person name="Bengelsdorf F.R."/>
            <person name="Bomeke M."/>
            <person name="Daniel R."/>
            <person name="Poehlein A."/>
        </authorList>
    </citation>
    <scope>NUCLEOTIDE SEQUENCE [LARGE SCALE GENOMIC DNA]</scope>
    <source>
        <strain evidence="2 3">DSM 1288</strain>
    </source>
</reference>
<organism evidence="2 3">
    <name type="scientific">Terrisporobacter glycolicus ATCC 14880 = DSM 1288</name>
    <dbReference type="NCBI Taxonomy" id="1121315"/>
    <lineage>
        <taxon>Bacteria</taxon>
        <taxon>Bacillati</taxon>
        <taxon>Bacillota</taxon>
        <taxon>Clostridia</taxon>
        <taxon>Peptostreptococcales</taxon>
        <taxon>Peptostreptococcaceae</taxon>
        <taxon>Terrisporobacter</taxon>
    </lineage>
</organism>
<accession>A0ABZ2EUP9</accession>
<feature type="domain" description="Helicase C-terminal" evidence="1">
    <location>
        <begin position="633"/>
        <end position="803"/>
    </location>
</feature>
<sequence>MLLRRLKNTLSSCNDIKFILTSATLGDEKDNQDICDFASRLCTGACFDENSIVRAFRYSEFNLKSSREYPSKIYKRINKLLERRVKFDKVLELIREFDDDFQTTAQSIPELLYDLLIQDKFYYQMREVLKEEPVTIKNISTRLNIDELDIVAFVSIARKAEKNNIMLLDARYHMFIRALEGAYIVLGVNKDLSIIPRDKAFIRGDKYKSYKISVCKYCGCVYIEGKIEESHLVQKKEYENDDVNNLYMLLSDAEGSACLDEYSISGVEENMYKLCGKCGMIEKANVVKDNMCNCGQEHIVKVVESVTKNKVLNKCLSCGLINTKGSVLRGFYLGQEAAASVIASSLYEEMPSQQVEIHEKPNKVDDDFFGRENDGEPIKQDIITKKAKKQLLVFSDSRQEAAYFASYFDFTYNNILRRRLLIEALRELDEYATDSGIDIGMAVKKLAALLEQHEIVEAEDSLKEAWKTLLYEISSNDRNSLENIGLVSFEFQSESVPKIGSFVGQDVSTIQRVLANSFKRDCIFDFPYCKEMLKCDKEYYTYKGIESSMSKVLTQHESKKSYRKAWISTNNANVRFDYLKKTLGINDKGEVNKYLENIWNGIFIGRGHLVAKAPDQYVMNISKFKIRTSFTHDIQWYICDKCGKLTVNNINNICPANRCDGKLSLCNFEKDFANNHYRKQYLELDIFQMKVKEHTAQLSPETAKRYQEMFVKNKINVLSCSTTFEMGVDVGELETVFMKNMPPTPANYAQRAGRAGRRKDSVAYSLTFCRLSSHDLTYFNSPVKMIKGRIYPPRFKIENEKIVKRHTNAAIIASYWKLNSDSYKDVGTFFDNENFTRLINYIDNLPQSVMSYINAFIPNELKNQASDWLVDLTSEDGILIKEFAQYTAELDELSKLRKEAVKKTSIGESLGDYINKIDQYVEKIKKENIIPFLSKKNIIPKYGFPVDTVELVTSFDKNAIINSFDKSSKLRLQRDLMIAISEYAPGSEVIADGDIYKSQYIKRPTGQNKVWNLYDFGICSNKKCGHLNIKRHISEDNNRFVGKCEICGDAVQKDNTFIIPEYGFIISPQIKKSTIKKPERTYRGEIFYIGDKSEIIENEYKEVKINNYKISIKSTSNDELVVINTSNFFVCDNCGYSTVNEKLRDENFMIDKDYHNNPFGNRCPNKKLYRRTLGHKFKTDVAYISVHKYLEKETALSVVYALLEGVSQYLGIERNDISGTLHYNQLEGGIWETNFILFDTVPGGAGHVRRIGEADEIQLTNMIKKSLNIVKQCNCGEDSNGDAACYSCLCNYYNQKHHDIIKRRYAVEFFEEILQ</sequence>
<dbReference type="InterPro" id="IPR018973">
    <property type="entry name" value="MZB"/>
</dbReference>
<dbReference type="SUPFAM" id="SSF52540">
    <property type="entry name" value="P-loop containing nucleoside triphosphate hydrolases"/>
    <property type="match status" value="1"/>
</dbReference>
<evidence type="ECO:0000313" key="3">
    <source>
        <dbReference type="Proteomes" id="UP001348492"/>
    </source>
</evidence>
<dbReference type="SMART" id="SM00490">
    <property type="entry name" value="HELICc"/>
    <property type="match status" value="1"/>
</dbReference>
<keyword evidence="3" id="KW-1185">Reference proteome</keyword>
<dbReference type="Pfam" id="PF09369">
    <property type="entry name" value="MZB"/>
    <property type="match status" value="1"/>
</dbReference>
<dbReference type="PANTHER" id="PTHR47957:SF3">
    <property type="entry name" value="ATP-DEPENDENT HELICASE HRQ1"/>
    <property type="match status" value="1"/>
</dbReference>
<dbReference type="InterPro" id="IPR027417">
    <property type="entry name" value="P-loop_NTPase"/>
</dbReference>
<protein>
    <recommendedName>
        <fullName evidence="1">Helicase C-terminal domain-containing protein</fullName>
    </recommendedName>
</protein>
<name>A0ABZ2EUP9_9FIRM</name>
<dbReference type="Pfam" id="PF00271">
    <property type="entry name" value="Helicase_C"/>
    <property type="match status" value="1"/>
</dbReference>
<gene>
    <name evidence="2" type="ORF">TEGL_20550</name>
</gene>
<evidence type="ECO:0000313" key="2">
    <source>
        <dbReference type="EMBL" id="WWD83642.1"/>
    </source>
</evidence>
<dbReference type="InterPro" id="IPR001650">
    <property type="entry name" value="Helicase_C-like"/>
</dbReference>
<dbReference type="Proteomes" id="UP001348492">
    <property type="component" value="Chromosome"/>
</dbReference>
<dbReference type="PROSITE" id="PS51194">
    <property type="entry name" value="HELICASE_CTER"/>
    <property type="match status" value="1"/>
</dbReference>